<accession>A0A5N4CHY2</accession>
<evidence type="ECO:0000256" key="1">
    <source>
        <dbReference type="SAM" id="MobiDB-lite"/>
    </source>
</evidence>
<evidence type="ECO:0000313" key="3">
    <source>
        <dbReference type="EMBL" id="KAB1258467.1"/>
    </source>
</evidence>
<dbReference type="GO" id="GO:0042393">
    <property type="term" value="F:histone binding"/>
    <property type="evidence" value="ECO:0007669"/>
    <property type="project" value="TreeGrafter"/>
</dbReference>
<dbReference type="Proteomes" id="UP000299084">
    <property type="component" value="Unassembled WGS sequence"/>
</dbReference>
<dbReference type="SMART" id="SM00454">
    <property type="entry name" value="SAM"/>
    <property type="match status" value="1"/>
</dbReference>
<proteinExistence type="predicted"/>
<dbReference type="PANTHER" id="PTHR12247">
    <property type="entry name" value="POLYCOMB GROUP PROTEIN"/>
    <property type="match status" value="1"/>
</dbReference>
<dbReference type="GO" id="GO:0045892">
    <property type="term" value="P:negative regulation of DNA-templated transcription"/>
    <property type="evidence" value="ECO:0007669"/>
    <property type="project" value="TreeGrafter"/>
</dbReference>
<dbReference type="Gene3D" id="1.10.150.50">
    <property type="entry name" value="Transcription Factor, Ets-1"/>
    <property type="match status" value="1"/>
</dbReference>
<dbReference type="InterPro" id="IPR050548">
    <property type="entry name" value="PcG_chromatin_remod_factors"/>
</dbReference>
<feature type="domain" description="SAM" evidence="2">
    <location>
        <begin position="75"/>
        <end position="139"/>
    </location>
</feature>
<evidence type="ECO:0000313" key="4">
    <source>
        <dbReference type="Proteomes" id="UP000299084"/>
    </source>
</evidence>
<dbReference type="SUPFAM" id="SSF47769">
    <property type="entry name" value="SAM/Pointed domain"/>
    <property type="match status" value="1"/>
</dbReference>
<name>A0A5N4CHY2_CAMDR</name>
<dbReference type="PANTHER" id="PTHR12247:SF78">
    <property type="entry name" value="LETHAL(3)MALIGNANT BRAIN TUMOR-LIKE PROTEIN 4"/>
    <property type="match status" value="1"/>
</dbReference>
<gene>
    <name evidence="3" type="ORF">Cadr_000028591</name>
</gene>
<feature type="region of interest" description="Disordered" evidence="1">
    <location>
        <begin position="1"/>
        <end position="23"/>
    </location>
</feature>
<dbReference type="InterPro" id="IPR013761">
    <property type="entry name" value="SAM/pointed_sf"/>
</dbReference>
<protein>
    <submittedName>
        <fullName evidence="3">Lethalmalignant brain tumor-like protein 4</fullName>
    </submittedName>
</protein>
<dbReference type="Pfam" id="PF00536">
    <property type="entry name" value="SAM_1"/>
    <property type="match status" value="1"/>
</dbReference>
<sequence length="159" mass="17546">MRISTDAPPCRSQGTRAHQDPAEHSAQLTQQVLHLSVFTSALLAQPFRVLPLGREQHRKLLPGVADVRAGEVAQWTVDKVVEFVQSLLGCEEHAKCFKKEQIDGKAFLLLTQADIVQVMKIKLGPALKIYNSILTFRHSQDLTGEGAVSGRDVRGKHST</sequence>
<dbReference type="GO" id="GO:0003682">
    <property type="term" value="F:chromatin binding"/>
    <property type="evidence" value="ECO:0007669"/>
    <property type="project" value="TreeGrafter"/>
</dbReference>
<dbReference type="AlphaFoldDB" id="A0A5N4CHY2"/>
<dbReference type="EMBL" id="JWIN03000024">
    <property type="protein sequence ID" value="KAB1258467.1"/>
    <property type="molecule type" value="Genomic_DNA"/>
</dbReference>
<dbReference type="STRING" id="9838.ENSCDRP00005019235"/>
<dbReference type="CDD" id="cd09582">
    <property type="entry name" value="SAM_Scm-like-3MBT3_4"/>
    <property type="match status" value="1"/>
</dbReference>
<evidence type="ECO:0000259" key="2">
    <source>
        <dbReference type="PROSITE" id="PS50105"/>
    </source>
</evidence>
<reference evidence="3 4" key="1">
    <citation type="journal article" date="2019" name="Mol. Ecol. Resour.">
        <title>Improving Illumina assemblies with Hi-C and long reads: an example with the North African dromedary.</title>
        <authorList>
            <person name="Elbers J.P."/>
            <person name="Rogers M.F."/>
            <person name="Perelman P.L."/>
            <person name="Proskuryakova A.A."/>
            <person name="Serdyukova N.A."/>
            <person name="Johnson W.E."/>
            <person name="Horin P."/>
            <person name="Corander J."/>
            <person name="Murphy D."/>
            <person name="Burger P.A."/>
        </authorList>
    </citation>
    <scope>NUCLEOTIDE SEQUENCE [LARGE SCALE GENOMIC DNA]</scope>
    <source>
        <strain evidence="3">Drom800</strain>
        <tissue evidence="3">Blood</tissue>
    </source>
</reference>
<dbReference type="GO" id="GO:0005634">
    <property type="term" value="C:nucleus"/>
    <property type="evidence" value="ECO:0007669"/>
    <property type="project" value="TreeGrafter"/>
</dbReference>
<dbReference type="PROSITE" id="PS50105">
    <property type="entry name" value="SAM_DOMAIN"/>
    <property type="match status" value="1"/>
</dbReference>
<dbReference type="InterPro" id="IPR001660">
    <property type="entry name" value="SAM"/>
</dbReference>
<keyword evidence="4" id="KW-1185">Reference proteome</keyword>
<comment type="caution">
    <text evidence="3">The sequence shown here is derived from an EMBL/GenBank/DDBJ whole genome shotgun (WGS) entry which is preliminary data.</text>
</comment>
<organism evidence="3 4">
    <name type="scientific">Camelus dromedarius</name>
    <name type="common">Dromedary</name>
    <name type="synonym">Arabian camel</name>
    <dbReference type="NCBI Taxonomy" id="9838"/>
    <lineage>
        <taxon>Eukaryota</taxon>
        <taxon>Metazoa</taxon>
        <taxon>Chordata</taxon>
        <taxon>Craniata</taxon>
        <taxon>Vertebrata</taxon>
        <taxon>Euteleostomi</taxon>
        <taxon>Mammalia</taxon>
        <taxon>Eutheria</taxon>
        <taxon>Laurasiatheria</taxon>
        <taxon>Artiodactyla</taxon>
        <taxon>Tylopoda</taxon>
        <taxon>Camelidae</taxon>
        <taxon>Camelus</taxon>
    </lineage>
</organism>